<protein>
    <submittedName>
        <fullName evidence="2">Replication protein</fullName>
    </submittedName>
</protein>
<accession>A0AAX0LAP1</accession>
<dbReference type="Pfam" id="PF23343">
    <property type="entry name" value="REP_ORF2-G2P"/>
    <property type="match status" value="1"/>
</dbReference>
<proteinExistence type="predicted"/>
<evidence type="ECO:0000313" key="2">
    <source>
        <dbReference type="EMBL" id="OPA78981.1"/>
    </source>
</evidence>
<dbReference type="EMBL" id="MCRK01000024">
    <property type="protein sequence ID" value="OPA78981.1"/>
    <property type="molecule type" value="Genomic_DNA"/>
</dbReference>
<name>A0AAX0LAP1_9BACT</name>
<dbReference type="InterPro" id="IPR056906">
    <property type="entry name" value="ORF2/G2P_dom"/>
</dbReference>
<evidence type="ECO:0000259" key="1">
    <source>
        <dbReference type="Pfam" id="PF23343"/>
    </source>
</evidence>
<reference evidence="2 3" key="1">
    <citation type="submission" date="2016-08" db="EMBL/GenBank/DDBJ databases">
        <title>Campylobacter species from sea mammals.</title>
        <authorList>
            <person name="Gilbert M.J."/>
            <person name="Byrne B.A."/>
            <person name="Zomer A.L."/>
            <person name="Wagenaar J.A."/>
        </authorList>
    </citation>
    <scope>NUCLEOTIDE SEQUENCE [LARGE SCALE GENOMIC DNA]</scope>
    <source>
        <strain evidence="2 3">1105248</strain>
    </source>
</reference>
<gene>
    <name evidence="2" type="ORF">BFG04_02110</name>
</gene>
<dbReference type="AlphaFoldDB" id="A0AAX0LAP1"/>
<comment type="caution">
    <text evidence="2">The sequence shown here is derived from an EMBL/GenBank/DDBJ whole genome shotgun (WGS) entry which is preliminary data.</text>
</comment>
<organism evidence="2 3">
    <name type="scientific">Campylobacter pinnipediorum subsp. pinnipediorum</name>
    <dbReference type="NCBI Taxonomy" id="1660067"/>
    <lineage>
        <taxon>Bacteria</taxon>
        <taxon>Pseudomonadati</taxon>
        <taxon>Campylobacterota</taxon>
        <taxon>Epsilonproteobacteria</taxon>
        <taxon>Campylobacterales</taxon>
        <taxon>Campylobacteraceae</taxon>
        <taxon>Campylobacter</taxon>
    </lineage>
</organism>
<evidence type="ECO:0000313" key="3">
    <source>
        <dbReference type="Proteomes" id="UP000189728"/>
    </source>
</evidence>
<sequence length="427" mass="51304">MDNQKNYLLNHQFVNNLGEIKSLFDISMSANFSSKYYAEVTNRVNTIYSLSNDNLLSPVFLTITLNGCFRDALKGDYSRFKAKDYKYLPYDVKYKAKNQATLTINDLIKVLNHQWNLFIMRFRKNFKGSQSSYIRCFEPHKSDGVPHIHALFYTDKNNFDFMLKIYRDIFYAPQNLRKNAITKEQIMNNEINGFQTSIYNASGYVMKYIQKTFINVDKTDKLDELSCWYVKHKVRRFITSRTKVPLWVYRKINFISTFKDFHHLNDMKNDDNFFLEWNKEDDYINIKIPRNKEELIYLNGRLEHYIKDNLINSYDFEKQEKKKENLRIKLPDSVDVTINHLSRQAEKNRYLANYNKNKPLNRKKDFELISYYESLDKQNCNLQHLAYTENLLIDRDMSFVSNNDKKHDLNNPLVEDFIIRDLRNYEF</sequence>
<dbReference type="Proteomes" id="UP000189728">
    <property type="component" value="Unassembled WGS sequence"/>
</dbReference>
<feature type="domain" description="Replication-associated protein ORF2/G2P" evidence="1">
    <location>
        <begin position="100"/>
        <end position="212"/>
    </location>
</feature>